<feature type="compositionally biased region" description="Basic residues" evidence="1">
    <location>
        <begin position="24"/>
        <end position="38"/>
    </location>
</feature>
<dbReference type="AlphaFoldDB" id="A0A6D2K7J7"/>
<dbReference type="Proteomes" id="UP000467841">
    <property type="component" value="Unassembled WGS sequence"/>
</dbReference>
<dbReference type="EMBL" id="CACVBM020001496">
    <property type="protein sequence ID" value="CAA7052027.1"/>
    <property type="molecule type" value="Genomic_DNA"/>
</dbReference>
<protein>
    <recommendedName>
        <fullName evidence="6">CCHC-type domain-containing protein</fullName>
    </recommendedName>
</protein>
<dbReference type="EMBL" id="CACVBM020001296">
    <property type="protein sequence ID" value="CAA7044256.1"/>
    <property type="molecule type" value="Genomic_DNA"/>
</dbReference>
<proteinExistence type="predicted"/>
<accession>A0A6D2K7J7</accession>
<evidence type="ECO:0000256" key="1">
    <source>
        <dbReference type="SAM" id="MobiDB-lite"/>
    </source>
</evidence>
<feature type="compositionally biased region" description="Low complexity" evidence="1">
    <location>
        <begin position="92"/>
        <end position="126"/>
    </location>
</feature>
<organism evidence="2 5">
    <name type="scientific">Microthlaspi erraticum</name>
    <dbReference type="NCBI Taxonomy" id="1685480"/>
    <lineage>
        <taxon>Eukaryota</taxon>
        <taxon>Viridiplantae</taxon>
        <taxon>Streptophyta</taxon>
        <taxon>Embryophyta</taxon>
        <taxon>Tracheophyta</taxon>
        <taxon>Spermatophyta</taxon>
        <taxon>Magnoliopsida</taxon>
        <taxon>eudicotyledons</taxon>
        <taxon>Gunneridae</taxon>
        <taxon>Pentapetalae</taxon>
        <taxon>rosids</taxon>
        <taxon>malvids</taxon>
        <taxon>Brassicales</taxon>
        <taxon>Brassicaceae</taxon>
        <taxon>Coluteocarpeae</taxon>
        <taxon>Microthlaspi</taxon>
    </lineage>
</organism>
<keyword evidence="5" id="KW-1185">Reference proteome</keyword>
<evidence type="ECO:0000313" key="4">
    <source>
        <dbReference type="EMBL" id="CAA7052027.1"/>
    </source>
</evidence>
<evidence type="ECO:0008006" key="6">
    <source>
        <dbReference type="Google" id="ProtNLM"/>
    </source>
</evidence>
<feature type="region of interest" description="Disordered" evidence="1">
    <location>
        <begin position="1"/>
        <end position="126"/>
    </location>
</feature>
<reference evidence="2 5" key="1">
    <citation type="submission" date="2020-01" db="EMBL/GenBank/DDBJ databases">
        <authorList>
            <person name="Mishra B."/>
        </authorList>
    </citation>
    <scope>NUCLEOTIDE SEQUENCE [LARGE SCALE GENOMIC DNA]</scope>
</reference>
<feature type="compositionally biased region" description="Basic and acidic residues" evidence="1">
    <location>
        <begin position="61"/>
        <end position="71"/>
    </location>
</feature>
<dbReference type="OrthoDB" id="1067420at2759"/>
<evidence type="ECO:0000313" key="5">
    <source>
        <dbReference type="Proteomes" id="UP000467841"/>
    </source>
</evidence>
<evidence type="ECO:0000313" key="3">
    <source>
        <dbReference type="EMBL" id="CAA7048840.1"/>
    </source>
</evidence>
<gene>
    <name evidence="2" type="ORF">MERR_LOCUS31491</name>
    <name evidence="3" type="ORF">MERR_LOCUS36075</name>
    <name evidence="4" type="ORF">MERR_LOCUS39262</name>
</gene>
<evidence type="ECO:0000313" key="2">
    <source>
        <dbReference type="EMBL" id="CAA7044256.1"/>
    </source>
</evidence>
<name>A0A6D2K7J7_9BRAS</name>
<dbReference type="EMBL" id="CACVBM020001396">
    <property type="protein sequence ID" value="CAA7048840.1"/>
    <property type="molecule type" value="Genomic_DNA"/>
</dbReference>
<sequence length="126" mass="13621">MRPVQGMKLWRRLGRLPVLPPPPRNKKGKPHDHARKKAPHESSSNPYKLTRHGRVGTCSNCKKEGHNKTRCPDPSVPPPPKRPRGRPKKNQGESSQGGASQGGDSQAGSSQVGASQSSQGRFGFSS</sequence>